<feature type="domain" description="ASCH" evidence="1">
    <location>
        <begin position="2"/>
        <end position="69"/>
    </location>
</feature>
<dbReference type="AlphaFoldDB" id="A0A123UAI2"/>
<dbReference type="Pfam" id="PF04266">
    <property type="entry name" value="ASCH"/>
    <property type="match status" value="1"/>
</dbReference>
<evidence type="ECO:0000259" key="1">
    <source>
        <dbReference type="Pfam" id="PF04266"/>
    </source>
</evidence>
<organism evidence="2 3">
    <name type="scientific">Streptococcus suis</name>
    <dbReference type="NCBI Taxonomy" id="1307"/>
    <lineage>
        <taxon>Bacteria</taxon>
        <taxon>Bacillati</taxon>
        <taxon>Bacillota</taxon>
        <taxon>Bacilli</taxon>
        <taxon>Lactobacillales</taxon>
        <taxon>Streptococcaceae</taxon>
        <taxon>Streptococcus</taxon>
    </lineage>
</organism>
<dbReference type="PANTHER" id="PTHR39203:SF1">
    <property type="entry name" value="CYTOPLASMIC PROTEIN"/>
    <property type="match status" value="1"/>
</dbReference>
<reference evidence="2 3" key="1">
    <citation type="submission" date="2016-02" db="EMBL/GenBank/DDBJ databases">
        <authorList>
            <consortium name="Pathogen Informatics"/>
        </authorList>
    </citation>
    <scope>NUCLEOTIDE SEQUENCE [LARGE SCALE GENOMIC DNA]</scope>
    <source>
        <strain evidence="2 3">SS1013</strain>
    </source>
</reference>
<dbReference type="SUPFAM" id="SSF88697">
    <property type="entry name" value="PUA domain-like"/>
    <property type="match status" value="1"/>
</dbReference>
<dbReference type="Proteomes" id="UP000069526">
    <property type="component" value="Unassembled WGS sequence"/>
</dbReference>
<evidence type="ECO:0000313" key="2">
    <source>
        <dbReference type="EMBL" id="CYW17831.1"/>
    </source>
</evidence>
<evidence type="ECO:0000313" key="3">
    <source>
        <dbReference type="Proteomes" id="UP000069526"/>
    </source>
</evidence>
<dbReference type="PANTHER" id="PTHR39203">
    <property type="entry name" value="CYTOPLASMIC PROTEIN-RELATED"/>
    <property type="match status" value="1"/>
</dbReference>
<proteinExistence type="predicted"/>
<dbReference type="Gene3D" id="3.10.400.10">
    <property type="entry name" value="Sulfate adenylyltransferase"/>
    <property type="match status" value="1"/>
</dbReference>
<accession>A0A123UAI2</accession>
<dbReference type="EMBL" id="FIJK01000011">
    <property type="protein sequence ID" value="CYW17831.1"/>
    <property type="molecule type" value="Genomic_DNA"/>
</dbReference>
<dbReference type="InterPro" id="IPR009326">
    <property type="entry name" value="DUF984"/>
</dbReference>
<protein>
    <submittedName>
        <fullName evidence="2">Cytoplasmic protein</fullName>
    </submittedName>
</protein>
<dbReference type="InterPro" id="IPR015947">
    <property type="entry name" value="PUA-like_sf"/>
</dbReference>
<name>A0A123UAI2_STRSU</name>
<gene>
    <name evidence="2" type="ORF">ERS132539_00684</name>
</gene>
<sequence>MIPFSQVTEEHAYKEGEFRQEGDLSVIKEKSLAHWRQVHEELFTIWLAEAGLSFSEDMLVVCEEFELVYPIGF</sequence>
<dbReference type="InterPro" id="IPR007374">
    <property type="entry name" value="ASCH_domain"/>
</dbReference>
<dbReference type="STRING" id="1214166.GCA_000440555_00768"/>